<dbReference type="Proteomes" id="UP000095709">
    <property type="component" value="Unassembled WGS sequence"/>
</dbReference>
<sequence>MYEKNINIIMGNQIATSYVRKRDCYNQLKGFMQHEYPGKICALYGLRRTGKTVMMYQYISELSDKDKEKTVYILCLRECDMLELRQAMEDLYDKGVRNFFLDEITEVTDFQKYGNTFSDYFAAKGAKIVIAGTDSLGIMLAQSDILYDRIQMIHTSYIPFAEFSKLIENDSVDEYIEYGGTLTKSPYKTLQASEEYQNTAIVGNILHSLEKSEDARRYGAAITELYEQNELKSVLNKMINKFSYYTTVKAVNKCFKSAPLYSTIHNIQEPSYVSLINTEEANQATKNALGIKDLDEMQTSLSKRHLDELKNYLLELELFLEIPSYISLNSGERSEDLEIFMQPGMIYAHSTALIKNLADDSMWKDTCGIADRNLFILRADHFVKGILLENIILAETYKTFQKIDLDRYYVSQLSITLRNNNQHVEADMILVDKQKGESYLFEVKYSNQIVIDQTKHLRNTDFLEYIDENFGKVKSRLVLYTGASSKQNDVLYLNAATYLKRLSIVSNTPRPEIKQLLNENCNTSKPNLKTTSRKKPRKL</sequence>
<dbReference type="Proteomes" id="UP000768180">
    <property type="component" value="Unassembled WGS sequence"/>
</dbReference>
<keyword evidence="5" id="KW-1185">Reference proteome</keyword>
<evidence type="ECO:0000259" key="1">
    <source>
        <dbReference type="Pfam" id="PF13173"/>
    </source>
</evidence>
<dbReference type="EMBL" id="JAAITQ010000049">
    <property type="protein sequence ID" value="NSE17816.1"/>
    <property type="molecule type" value="Genomic_DNA"/>
</dbReference>
<name>A0A174HEN4_9FIRM</name>
<reference evidence="2 4" key="1">
    <citation type="submission" date="2015-09" db="EMBL/GenBank/DDBJ databases">
        <authorList>
            <consortium name="Pathogen Informatics"/>
        </authorList>
    </citation>
    <scope>NUCLEOTIDE SEQUENCE [LARGE SCALE GENOMIC DNA]</scope>
    <source>
        <strain evidence="2 4">2789STDY5834885</strain>
    </source>
</reference>
<dbReference type="InterPro" id="IPR041682">
    <property type="entry name" value="AAA_14"/>
</dbReference>
<dbReference type="PANTHER" id="PTHR33295:SF18">
    <property type="entry name" value="AAA+ ATPASE DOMAIN-CONTAINING PROTEIN"/>
    <property type="match status" value="1"/>
</dbReference>
<dbReference type="AlphaFoldDB" id="A0A174HEN4"/>
<evidence type="ECO:0000313" key="5">
    <source>
        <dbReference type="Proteomes" id="UP000768180"/>
    </source>
</evidence>
<dbReference type="InterPro" id="IPR027417">
    <property type="entry name" value="P-loop_NTPase"/>
</dbReference>
<reference evidence="3" key="3">
    <citation type="submission" date="2020-02" db="EMBL/GenBank/DDBJ databases">
        <authorList>
            <person name="Littmann E."/>
            <person name="Sorbara M."/>
        </authorList>
    </citation>
    <scope>NUCLEOTIDE SEQUENCE</scope>
    <source>
        <strain evidence="3">MSK.14.54</strain>
    </source>
</reference>
<protein>
    <submittedName>
        <fullName evidence="3">AAA family ATPase</fullName>
    </submittedName>
</protein>
<organism evidence="2 4">
    <name type="scientific">Fusicatenibacter saccharivorans</name>
    <dbReference type="NCBI Taxonomy" id="1150298"/>
    <lineage>
        <taxon>Bacteria</taxon>
        <taxon>Bacillati</taxon>
        <taxon>Bacillota</taxon>
        <taxon>Clostridia</taxon>
        <taxon>Lachnospirales</taxon>
        <taxon>Lachnospiraceae</taxon>
        <taxon>Fusicatenibacter</taxon>
    </lineage>
</organism>
<dbReference type="Pfam" id="PF13173">
    <property type="entry name" value="AAA_14"/>
    <property type="match status" value="1"/>
</dbReference>
<evidence type="ECO:0000313" key="3">
    <source>
        <dbReference type="EMBL" id="NSE17816.1"/>
    </source>
</evidence>
<gene>
    <name evidence="2" type="ORF">ERS852498_00350</name>
    <name evidence="3" type="ORF">G5B05_15810</name>
</gene>
<dbReference type="SUPFAM" id="SSF52540">
    <property type="entry name" value="P-loop containing nucleoside triphosphate hydrolases"/>
    <property type="match status" value="1"/>
</dbReference>
<evidence type="ECO:0000313" key="2">
    <source>
        <dbReference type="EMBL" id="CUO72731.1"/>
    </source>
</evidence>
<evidence type="ECO:0000313" key="4">
    <source>
        <dbReference type="Proteomes" id="UP000095709"/>
    </source>
</evidence>
<dbReference type="EMBL" id="CZAL01000001">
    <property type="protein sequence ID" value="CUO72731.1"/>
    <property type="molecule type" value="Genomic_DNA"/>
</dbReference>
<proteinExistence type="predicted"/>
<dbReference type="RefSeq" id="WP_055265153.1">
    <property type="nucleotide sequence ID" value="NZ_CZAL01000001.1"/>
</dbReference>
<dbReference type="GeneID" id="79854536"/>
<dbReference type="PANTHER" id="PTHR33295">
    <property type="entry name" value="ATPASE"/>
    <property type="match status" value="1"/>
</dbReference>
<feature type="domain" description="AAA" evidence="1">
    <location>
        <begin position="39"/>
        <end position="163"/>
    </location>
</feature>
<accession>A0A174HEN4</accession>
<reference evidence="3 5" key="2">
    <citation type="journal article" date="2020" name="Cell Host Microbe">
        <title>Functional and Genomic Variation between Human-Derived Isolates of Lachnospiraceae Reveals Inter- and Intra-Species Diversity.</title>
        <authorList>
            <person name="Sorbara M.T."/>
            <person name="Littmann E.R."/>
            <person name="Fontana E."/>
            <person name="Moody T.U."/>
            <person name="Kohout C.E."/>
            <person name="Gjonbalaj M."/>
            <person name="Eaton V."/>
            <person name="Seok R."/>
            <person name="Leiner I.M."/>
            <person name="Pamer E.G."/>
        </authorList>
    </citation>
    <scope>NUCLEOTIDE SEQUENCE [LARGE SCALE GENOMIC DNA]</scope>
    <source>
        <strain evidence="3 5">MSK.14.54</strain>
    </source>
</reference>